<dbReference type="InterPro" id="IPR029052">
    <property type="entry name" value="Metallo-depent_PP-like"/>
</dbReference>
<dbReference type="Pfam" id="PF02872">
    <property type="entry name" value="5_nucleotid_C"/>
    <property type="match status" value="1"/>
</dbReference>
<dbReference type="InterPro" id="IPR004843">
    <property type="entry name" value="Calcineurin-like_PHP"/>
</dbReference>
<proteinExistence type="inferred from homology"/>
<evidence type="ECO:0000256" key="2">
    <source>
        <dbReference type="RuleBase" id="RU362119"/>
    </source>
</evidence>
<name>A0A4Q9G5L2_9RHOB</name>
<accession>A0A4Q9G5L2</accession>
<dbReference type="RefSeq" id="WP_130989604.1">
    <property type="nucleotide sequence ID" value="NZ_SISK01000001.1"/>
</dbReference>
<gene>
    <name evidence="5" type="ORF">EYE42_01905</name>
</gene>
<evidence type="ECO:0000256" key="1">
    <source>
        <dbReference type="ARBA" id="ARBA00022729"/>
    </source>
</evidence>
<protein>
    <submittedName>
        <fullName evidence="5">Bifunctional 2',3'-cyclic-nucleotide 2'-phosphodiesterase/3'-nucleotidase</fullName>
    </submittedName>
</protein>
<dbReference type="Gene3D" id="3.90.780.10">
    <property type="entry name" value="5'-Nucleotidase, C-terminal domain"/>
    <property type="match status" value="1"/>
</dbReference>
<keyword evidence="1" id="KW-0732">Signal</keyword>
<feature type="domain" description="Calcineurin-like phosphoesterase" evidence="3">
    <location>
        <begin position="24"/>
        <end position="254"/>
    </location>
</feature>
<dbReference type="InterPro" id="IPR008334">
    <property type="entry name" value="5'-Nucleotdase_C"/>
</dbReference>
<comment type="similarity">
    <text evidence="2">Belongs to the 5'-nucleotidase family.</text>
</comment>
<dbReference type="SUPFAM" id="SSF56300">
    <property type="entry name" value="Metallo-dependent phosphatases"/>
    <property type="match status" value="1"/>
</dbReference>
<comment type="caution">
    <text evidence="5">The sequence shown here is derived from an EMBL/GenBank/DDBJ whole genome shotgun (WGS) entry which is preliminary data.</text>
</comment>
<dbReference type="SUPFAM" id="SSF55816">
    <property type="entry name" value="5'-nucleotidase (syn. UDP-sugar hydrolase), C-terminal domain"/>
    <property type="match status" value="1"/>
</dbReference>
<dbReference type="GO" id="GO:0016787">
    <property type="term" value="F:hydrolase activity"/>
    <property type="evidence" value="ECO:0007669"/>
    <property type="project" value="UniProtKB-KW"/>
</dbReference>
<keyword evidence="6" id="KW-1185">Reference proteome</keyword>
<dbReference type="EMBL" id="SISK01000001">
    <property type="protein sequence ID" value="TBN43903.1"/>
    <property type="molecule type" value="Genomic_DNA"/>
</dbReference>
<dbReference type="PANTHER" id="PTHR11575">
    <property type="entry name" value="5'-NUCLEOTIDASE-RELATED"/>
    <property type="match status" value="1"/>
</dbReference>
<dbReference type="GO" id="GO:0030288">
    <property type="term" value="C:outer membrane-bounded periplasmic space"/>
    <property type="evidence" value="ECO:0007669"/>
    <property type="project" value="TreeGrafter"/>
</dbReference>
<dbReference type="InterPro" id="IPR036907">
    <property type="entry name" value="5'-Nucleotdase_C_sf"/>
</dbReference>
<organism evidence="5 6">
    <name type="scientific">Paracoccus subflavus</name>
    <dbReference type="NCBI Taxonomy" id="2528244"/>
    <lineage>
        <taxon>Bacteria</taxon>
        <taxon>Pseudomonadati</taxon>
        <taxon>Pseudomonadota</taxon>
        <taxon>Alphaproteobacteria</taxon>
        <taxon>Rhodobacterales</taxon>
        <taxon>Paracoccaceae</taxon>
        <taxon>Paracoccus</taxon>
    </lineage>
</organism>
<dbReference type="Gene3D" id="3.60.21.10">
    <property type="match status" value="1"/>
</dbReference>
<dbReference type="GO" id="GO:0009166">
    <property type="term" value="P:nucleotide catabolic process"/>
    <property type="evidence" value="ECO:0007669"/>
    <property type="project" value="InterPro"/>
</dbReference>
<evidence type="ECO:0000259" key="3">
    <source>
        <dbReference type="Pfam" id="PF00149"/>
    </source>
</evidence>
<keyword evidence="2" id="KW-0378">Hydrolase</keyword>
<dbReference type="AlphaFoldDB" id="A0A4Q9G5L2"/>
<keyword evidence="2" id="KW-0547">Nucleotide-binding</keyword>
<sequence>MPDGNGDLQGFGPASADTQDGVALRILATTDLHMKLLPHDYLSGNPCDRGSLAQAASLIERHRRSAPNVLLVDNGDFLQGTPLGEQAVLNTRHDHPAITAMNLMGYDAAAIGNHDFAFGIDLLQSVARQARFPLLAANLQVRGKPDFLKYVILNRRLRSDRGKPIDLRIGVIGFLPPQTTAWDSDLGRRMACDDILLTARRLVPEIRAQGADLVIALAHSGISHRPWTPGAENVAVELALVDGIDAIVAGHTHEVFPGSGMASAPGIDAIAGTLEGKPAVMPGFGGSHLGVIDLWLERGPWQEWRVAGALARCEVVTSLDVPVAPAIVKAVAPTHRKTVSRLNTPIARSGRRISSHFALAGVDPVSALVNMAQRWHVRKSLRGTTFEGVPVLSAAAPFRAGGRSGPLHYTDVGPGRLSQANLADIYPFPNRICALALSGAELRAWLERSASLFNRIVPGQADQMLADPRFPAYQFDVIQGLCWQVDLSQPAAFRMDGTATGASRIRNALWRGRPLADDDLFVLATNSYRLASHGLFSTLVASRQCVLPPGPRTPEVIRNYLRRRRRIDIDAAPSWLFVPMPGTTVILQTSPAGLSLLPDIAGDSGLRIEDAGRTEDGFAQVRLHL</sequence>
<evidence type="ECO:0000313" key="5">
    <source>
        <dbReference type="EMBL" id="TBN43903.1"/>
    </source>
</evidence>
<evidence type="ECO:0000259" key="4">
    <source>
        <dbReference type="Pfam" id="PF02872"/>
    </source>
</evidence>
<dbReference type="Pfam" id="PF00149">
    <property type="entry name" value="Metallophos"/>
    <property type="match status" value="1"/>
</dbReference>
<dbReference type="OrthoDB" id="9803927at2"/>
<feature type="domain" description="5'-Nucleotidase C-terminal" evidence="4">
    <location>
        <begin position="409"/>
        <end position="538"/>
    </location>
</feature>
<dbReference type="PRINTS" id="PR01607">
    <property type="entry name" value="APYRASEFAMLY"/>
</dbReference>
<evidence type="ECO:0000313" key="6">
    <source>
        <dbReference type="Proteomes" id="UP000293520"/>
    </source>
</evidence>
<dbReference type="GO" id="GO:0000166">
    <property type="term" value="F:nucleotide binding"/>
    <property type="evidence" value="ECO:0007669"/>
    <property type="project" value="UniProtKB-KW"/>
</dbReference>
<reference evidence="5 6" key="1">
    <citation type="submission" date="2019-02" db="EMBL/GenBank/DDBJ databases">
        <title>Paracoccus subflavus sp. nov., isolated from marine sediment of the Pacific Ocean.</title>
        <authorList>
            <person name="Zhang G."/>
        </authorList>
    </citation>
    <scope>NUCLEOTIDE SEQUENCE [LARGE SCALE GENOMIC DNA]</scope>
    <source>
        <strain evidence="5 6">GY0581</strain>
    </source>
</reference>
<dbReference type="InterPro" id="IPR006179">
    <property type="entry name" value="5_nucleotidase/apyrase"/>
</dbReference>
<dbReference type="NCBIfam" id="NF006938">
    <property type="entry name" value="PRK09420.1"/>
    <property type="match status" value="1"/>
</dbReference>
<dbReference type="PANTHER" id="PTHR11575:SF6">
    <property type="entry name" value="2',3'-CYCLIC-NUCLEOTIDE 2'-PHOSPHODIESTERASE_3'-NUCLEOTIDASE"/>
    <property type="match status" value="1"/>
</dbReference>
<dbReference type="Proteomes" id="UP000293520">
    <property type="component" value="Unassembled WGS sequence"/>
</dbReference>